<dbReference type="InterPro" id="IPR052360">
    <property type="entry name" value="Transcr_Regulatory_Proteins"/>
</dbReference>
<evidence type="ECO:0000256" key="3">
    <source>
        <dbReference type="ARBA" id="ARBA00023015"/>
    </source>
</evidence>
<keyword evidence="2" id="KW-0862">Zinc</keyword>
<evidence type="ECO:0000256" key="2">
    <source>
        <dbReference type="ARBA" id="ARBA00022833"/>
    </source>
</evidence>
<evidence type="ECO:0000256" key="5">
    <source>
        <dbReference type="ARBA" id="ARBA00023163"/>
    </source>
</evidence>
<protein>
    <recommendedName>
        <fullName evidence="8">Zn(2)-C6 fungal-type domain-containing protein</fullName>
    </recommendedName>
</protein>
<comment type="caution">
    <text evidence="9">The sequence shown here is derived from an EMBL/GenBank/DDBJ whole genome shotgun (WGS) entry which is preliminary data.</text>
</comment>
<organism evidence="9 10">
    <name type="scientific">Colletotrichum musicola</name>
    <dbReference type="NCBI Taxonomy" id="2175873"/>
    <lineage>
        <taxon>Eukaryota</taxon>
        <taxon>Fungi</taxon>
        <taxon>Dikarya</taxon>
        <taxon>Ascomycota</taxon>
        <taxon>Pezizomycotina</taxon>
        <taxon>Sordariomycetes</taxon>
        <taxon>Hypocreomycetidae</taxon>
        <taxon>Glomerellales</taxon>
        <taxon>Glomerellaceae</taxon>
        <taxon>Colletotrichum</taxon>
        <taxon>Colletotrichum orchidearum species complex</taxon>
    </lineage>
</organism>
<gene>
    <name evidence="9" type="ORF">CMUS01_07706</name>
</gene>
<proteinExistence type="predicted"/>
<dbReference type="GO" id="GO:0000981">
    <property type="term" value="F:DNA-binding transcription factor activity, RNA polymerase II-specific"/>
    <property type="evidence" value="ECO:0007669"/>
    <property type="project" value="InterPro"/>
</dbReference>
<feature type="region of interest" description="Disordered" evidence="7">
    <location>
        <begin position="118"/>
        <end position="142"/>
    </location>
</feature>
<dbReference type="AlphaFoldDB" id="A0A8H6KGX2"/>
<dbReference type="CDD" id="cd00067">
    <property type="entry name" value="GAL4"/>
    <property type="match status" value="1"/>
</dbReference>
<evidence type="ECO:0000313" key="9">
    <source>
        <dbReference type="EMBL" id="KAF6830546.1"/>
    </source>
</evidence>
<keyword evidence="5" id="KW-0804">Transcription</keyword>
<dbReference type="Pfam" id="PF11951">
    <property type="entry name" value="Fungal_trans_2"/>
    <property type="match status" value="1"/>
</dbReference>
<dbReference type="PROSITE" id="PS50048">
    <property type="entry name" value="ZN2_CY6_FUNGAL_2"/>
    <property type="match status" value="1"/>
</dbReference>
<feature type="domain" description="Zn(2)-C6 fungal-type" evidence="8">
    <location>
        <begin position="79"/>
        <end position="110"/>
    </location>
</feature>
<sequence length="660" mass="73272">MMESSSSSSSPQSSGSSPKSKSSSPDPSPEAVLAGLAPLPVGSRGKKTRLPGMSPQMATFALQQRPRTKRACATKVKTGCITCKRRHIKCDETRPFCLKCTKSPRGPGVCEGYGPTARTKSGAGGNGNGSGPGSTTTSGHHGHAVAIAPRRIIAKGTWRKPQDSLHALLEPGYEAVFFKDPEERGYFDFWRVLVGNIYLFPSDSMARVLPQLARREPAIKHAALAMAAMARSLVPTLKQRTRRELYSGAGGPHYEFALKHYGRAIRLVRSQEPSSENMLWAIICSVLFVTFECLHGDRNAALSHVNHAYRMMEHYFRQRTLLDAGSTSGSATSTPETDSVRAVCDDAAWIFQGMTMQSWSHNVLHSKDTSEISWCCKGSARPFAVDEMPPVFDDLQAARRWWRVVQHYTCHRCPIYTDMYLDDLTKEMLAGSYLRSTPAPSDGEELLAVLPEFLGHLQRWHAAFSVVFDRLRSASPPRDPDKVDPDNTYIDACNLRVQYLLLWTDVMTLSYKDIRVLGLMTPAFREMVQLSRAILEAQSNCGGCSEVFSMDNGPTLALLTVACRCRDAAVRQEATALLGKHHRRDGLWDSRMFHTIAMRNAAIEEENDYVGGDDAEQWRRILQSQVHVSGDGELTGRIMRWHAGIREWRAVEEPVPVGGE</sequence>
<evidence type="ECO:0000256" key="6">
    <source>
        <dbReference type="ARBA" id="ARBA00023242"/>
    </source>
</evidence>
<dbReference type="EMBL" id="WIGM01000282">
    <property type="protein sequence ID" value="KAF6830546.1"/>
    <property type="molecule type" value="Genomic_DNA"/>
</dbReference>
<accession>A0A8H6KGX2</accession>
<dbReference type="Gene3D" id="4.10.240.10">
    <property type="entry name" value="Zn(2)-C6 fungal-type DNA-binding domain"/>
    <property type="match status" value="1"/>
</dbReference>
<evidence type="ECO:0000259" key="8">
    <source>
        <dbReference type="PROSITE" id="PS50048"/>
    </source>
</evidence>
<dbReference type="InterPro" id="IPR021858">
    <property type="entry name" value="Fun_TF"/>
</dbReference>
<name>A0A8H6KGX2_9PEZI</name>
<dbReference type="GO" id="GO:0003677">
    <property type="term" value="F:DNA binding"/>
    <property type="evidence" value="ECO:0007669"/>
    <property type="project" value="UniProtKB-KW"/>
</dbReference>
<dbReference type="PANTHER" id="PTHR36206:SF12">
    <property type="entry name" value="ASPERCRYPTIN BIOSYNTHESIS CLUSTER-SPECIFIC TRANSCRIPTION REGULATOR ATNN-RELATED"/>
    <property type="match status" value="1"/>
</dbReference>
<dbReference type="GO" id="GO:0008270">
    <property type="term" value="F:zinc ion binding"/>
    <property type="evidence" value="ECO:0007669"/>
    <property type="project" value="InterPro"/>
</dbReference>
<dbReference type="InterPro" id="IPR001138">
    <property type="entry name" value="Zn2Cys6_DnaBD"/>
</dbReference>
<evidence type="ECO:0000256" key="7">
    <source>
        <dbReference type="SAM" id="MobiDB-lite"/>
    </source>
</evidence>
<dbReference type="SMART" id="SM00066">
    <property type="entry name" value="GAL4"/>
    <property type="match status" value="1"/>
</dbReference>
<feature type="compositionally biased region" description="Low complexity" evidence="7">
    <location>
        <begin position="1"/>
        <end position="25"/>
    </location>
</feature>
<dbReference type="SUPFAM" id="SSF57701">
    <property type="entry name" value="Zn2/Cys6 DNA-binding domain"/>
    <property type="match status" value="1"/>
</dbReference>
<evidence type="ECO:0000256" key="1">
    <source>
        <dbReference type="ARBA" id="ARBA00022723"/>
    </source>
</evidence>
<feature type="region of interest" description="Disordered" evidence="7">
    <location>
        <begin position="1"/>
        <end position="53"/>
    </location>
</feature>
<keyword evidence="4" id="KW-0238">DNA-binding</keyword>
<keyword evidence="1" id="KW-0479">Metal-binding</keyword>
<dbReference type="Proteomes" id="UP000639643">
    <property type="component" value="Unassembled WGS sequence"/>
</dbReference>
<keyword evidence="10" id="KW-1185">Reference proteome</keyword>
<evidence type="ECO:0000256" key="4">
    <source>
        <dbReference type="ARBA" id="ARBA00023125"/>
    </source>
</evidence>
<dbReference type="PANTHER" id="PTHR36206">
    <property type="entry name" value="ASPERCRYPTIN BIOSYNTHESIS CLUSTER-SPECIFIC TRANSCRIPTION REGULATOR ATNN-RELATED"/>
    <property type="match status" value="1"/>
</dbReference>
<keyword evidence="3" id="KW-0805">Transcription regulation</keyword>
<feature type="compositionally biased region" description="Gly residues" evidence="7">
    <location>
        <begin position="122"/>
        <end position="132"/>
    </location>
</feature>
<dbReference type="OrthoDB" id="3598904at2759"/>
<evidence type="ECO:0000313" key="10">
    <source>
        <dbReference type="Proteomes" id="UP000639643"/>
    </source>
</evidence>
<dbReference type="InterPro" id="IPR036864">
    <property type="entry name" value="Zn2-C6_fun-type_DNA-bd_sf"/>
</dbReference>
<dbReference type="Pfam" id="PF00172">
    <property type="entry name" value="Zn_clus"/>
    <property type="match status" value="1"/>
</dbReference>
<keyword evidence="6" id="KW-0539">Nucleus</keyword>
<reference evidence="9" key="1">
    <citation type="journal article" date="2020" name="Phytopathology">
        <title>Genome Sequence Resources of Colletotrichum truncatum, C. plurivorum, C. musicola, and C. sojae: Four Species Pathogenic to Soybean (Glycine max).</title>
        <authorList>
            <person name="Rogerio F."/>
            <person name="Boufleur T.R."/>
            <person name="Ciampi-Guillardi M."/>
            <person name="Sukno S.A."/>
            <person name="Thon M.R."/>
            <person name="Massola Junior N.S."/>
            <person name="Baroncelli R."/>
        </authorList>
    </citation>
    <scope>NUCLEOTIDE SEQUENCE</scope>
    <source>
        <strain evidence="9">LFN0074</strain>
    </source>
</reference>